<feature type="region of interest" description="Disordered" evidence="1">
    <location>
        <begin position="1"/>
        <end position="33"/>
    </location>
</feature>
<dbReference type="PANTHER" id="PTHR21148">
    <property type="entry name" value="THIOREDOXIN DOMAIN-CONTAINING PROTEIN 9"/>
    <property type="match status" value="1"/>
</dbReference>
<comment type="caution">
    <text evidence="2">The sequence shown here is derived from an EMBL/GenBank/DDBJ whole genome shotgun (WGS) entry which is preliminary data.</text>
</comment>
<evidence type="ECO:0000313" key="3">
    <source>
        <dbReference type="Proteomes" id="UP000623687"/>
    </source>
</evidence>
<name>A0A8H6ZVQ2_PLEOS</name>
<dbReference type="VEuPathDB" id="FungiDB:PC9H_004996"/>
<protein>
    <recommendedName>
        <fullName evidence="4">Thioredoxin-like protein</fullName>
    </recommendedName>
</protein>
<evidence type="ECO:0000256" key="1">
    <source>
        <dbReference type="SAM" id="MobiDB-lite"/>
    </source>
</evidence>
<reference evidence="2" key="1">
    <citation type="submission" date="2019-07" db="EMBL/GenBank/DDBJ databases">
        <authorList>
            <person name="Palmer J.M."/>
        </authorList>
    </citation>
    <scope>NUCLEOTIDE SEQUENCE</scope>
    <source>
        <strain evidence="2">PC9</strain>
    </source>
</reference>
<dbReference type="InterPro" id="IPR036249">
    <property type="entry name" value="Thioredoxin-like_sf"/>
</dbReference>
<dbReference type="RefSeq" id="XP_036633077.1">
    <property type="nucleotide sequence ID" value="XM_036774575.1"/>
</dbReference>
<evidence type="ECO:0008006" key="4">
    <source>
        <dbReference type="Google" id="ProtNLM"/>
    </source>
</evidence>
<dbReference type="EMBL" id="JACETU010000003">
    <property type="protein sequence ID" value="KAF7433050.1"/>
    <property type="molecule type" value="Genomic_DNA"/>
</dbReference>
<gene>
    <name evidence="2" type="ORF">PC9H_004996</name>
</gene>
<accession>A0A8H6ZVQ2</accession>
<evidence type="ECO:0000313" key="2">
    <source>
        <dbReference type="EMBL" id="KAF7433050.1"/>
    </source>
</evidence>
<keyword evidence="3" id="KW-1185">Reference proteome</keyword>
<dbReference type="CDD" id="cd02989">
    <property type="entry name" value="Phd_like_TxnDC9"/>
    <property type="match status" value="1"/>
</dbReference>
<dbReference type="AlphaFoldDB" id="A0A8H6ZVQ2"/>
<dbReference type="OrthoDB" id="10257948at2759"/>
<dbReference type="Gene3D" id="3.40.30.10">
    <property type="entry name" value="Glutaredoxin"/>
    <property type="match status" value="1"/>
</dbReference>
<proteinExistence type="predicted"/>
<dbReference type="SUPFAM" id="SSF52833">
    <property type="entry name" value="Thioredoxin-like"/>
    <property type="match status" value="1"/>
</dbReference>
<organism evidence="2 3">
    <name type="scientific">Pleurotus ostreatus</name>
    <name type="common">Oyster mushroom</name>
    <name type="synonym">White-rot fungus</name>
    <dbReference type="NCBI Taxonomy" id="5322"/>
    <lineage>
        <taxon>Eukaryota</taxon>
        <taxon>Fungi</taxon>
        <taxon>Dikarya</taxon>
        <taxon>Basidiomycota</taxon>
        <taxon>Agaricomycotina</taxon>
        <taxon>Agaricomycetes</taxon>
        <taxon>Agaricomycetidae</taxon>
        <taxon>Agaricales</taxon>
        <taxon>Pleurotineae</taxon>
        <taxon>Pleurotaceae</taxon>
        <taxon>Pleurotus</taxon>
    </lineage>
</organism>
<dbReference type="Proteomes" id="UP000623687">
    <property type="component" value="Unassembled WGS sequence"/>
</dbReference>
<sequence length="222" mass="25720">MEQNPKALSLAARLVAPNTRSTSKRHEEEEDDDDAIFDELEAEIENDSNPAIREQGLALLKLELERKKEMQQSRHGEYTEITDEKEVIRASAKEQRCVIHFYHSNFKRCEIMDKHLAKLAPKYYGTRFMRVFVENVPWLVEKLAIKVLPCVICFMDGVTKDRLVGFEELGNNDSFDTAQLEWRLSRAGVIQKAPTNQIDQLYKVSSTSRTKQDHEDVFDIDD</sequence>
<dbReference type="GeneID" id="59374814"/>